<comment type="caution">
    <text evidence="2">The sequence shown here is derived from an EMBL/GenBank/DDBJ whole genome shotgun (WGS) entry which is preliminary data.</text>
</comment>
<name>A0ABR3RDB4_9PLEO</name>
<reference evidence="2 3" key="1">
    <citation type="submission" date="2024-02" db="EMBL/GenBank/DDBJ databases">
        <title>De novo assembly and annotation of 12 fungi associated with fruit tree decline syndrome in Ontario, Canada.</title>
        <authorList>
            <person name="Sulman M."/>
            <person name="Ellouze W."/>
            <person name="Ilyukhin E."/>
        </authorList>
    </citation>
    <scope>NUCLEOTIDE SEQUENCE [LARGE SCALE GENOMIC DNA]</scope>
    <source>
        <strain evidence="2 3">M42-189</strain>
    </source>
</reference>
<feature type="compositionally biased region" description="Low complexity" evidence="1">
    <location>
        <begin position="342"/>
        <end position="358"/>
    </location>
</feature>
<dbReference type="Proteomes" id="UP001521785">
    <property type="component" value="Unassembled WGS sequence"/>
</dbReference>
<feature type="compositionally biased region" description="Basic residues" evidence="1">
    <location>
        <begin position="253"/>
        <end position="265"/>
    </location>
</feature>
<evidence type="ECO:0000256" key="1">
    <source>
        <dbReference type="SAM" id="MobiDB-lite"/>
    </source>
</evidence>
<proteinExistence type="predicted"/>
<evidence type="ECO:0000313" key="3">
    <source>
        <dbReference type="Proteomes" id="UP001521785"/>
    </source>
</evidence>
<dbReference type="PANTHER" id="PTHR42067:SF1">
    <property type="entry name" value="MITOTIC APPARATUS PROTEIN P62"/>
    <property type="match status" value="1"/>
</dbReference>
<dbReference type="SUPFAM" id="SSF58022">
    <property type="entry name" value="XRCC4, C-terminal oligomerization domain"/>
    <property type="match status" value="1"/>
</dbReference>
<feature type="compositionally biased region" description="Acidic residues" evidence="1">
    <location>
        <begin position="270"/>
        <end position="285"/>
    </location>
</feature>
<sequence>MRGRFIVPVEPAAGDGEVVVVEVLQEGSHPLDVRLVGCEGESPYVAKITHRNISKLKHKFKGTAEEWEEVLSHFLLQKQPEGDAAKLLESVRMVYALKGENIEITIQQDVKGIKASHTRTAPGVTRARFLIPANATQVNLGEILLPRDDDFEFNPFEWAQASAQAHIRTLKELAGSKTKAHSEQDTIAKLNAQLDDFIKTKNDTETAMLQQFMGLLNEKKRKIRDQNRLLASVKVSKDTAAAVQATREETKPRKAAPSRTSKRKAKAPEPEPEPEPEQLSDEDQMEINQAKAEEQDDESDDGEAATPDRASDTETEDDGEGGFSSKAPAPSARVTRGKSVQAARSSSATARSSKSTPAPDEDAGPPPPRRELPFGRPAMRNKPAAKPPPVAADEDSETDDEEL</sequence>
<feature type="compositionally biased region" description="Acidic residues" evidence="1">
    <location>
        <begin position="392"/>
        <end position="403"/>
    </location>
</feature>
<gene>
    <name evidence="2" type="ORF">SLS60_005846</name>
</gene>
<evidence type="ECO:0000313" key="2">
    <source>
        <dbReference type="EMBL" id="KAL1602430.1"/>
    </source>
</evidence>
<protein>
    <submittedName>
        <fullName evidence="2">Uncharacterized protein</fullName>
    </submittedName>
</protein>
<organism evidence="2 3">
    <name type="scientific">Paraconiothyrium brasiliense</name>
    <dbReference type="NCBI Taxonomy" id="300254"/>
    <lineage>
        <taxon>Eukaryota</taxon>
        <taxon>Fungi</taxon>
        <taxon>Dikarya</taxon>
        <taxon>Ascomycota</taxon>
        <taxon>Pezizomycotina</taxon>
        <taxon>Dothideomycetes</taxon>
        <taxon>Pleosporomycetidae</taxon>
        <taxon>Pleosporales</taxon>
        <taxon>Massarineae</taxon>
        <taxon>Didymosphaeriaceae</taxon>
        <taxon>Paraconiothyrium</taxon>
    </lineage>
</organism>
<accession>A0ABR3RDB4</accession>
<feature type="region of interest" description="Disordered" evidence="1">
    <location>
        <begin position="236"/>
        <end position="403"/>
    </location>
</feature>
<dbReference type="EMBL" id="JAKJXO020000007">
    <property type="protein sequence ID" value="KAL1602430.1"/>
    <property type="molecule type" value="Genomic_DNA"/>
</dbReference>
<feature type="compositionally biased region" description="Acidic residues" evidence="1">
    <location>
        <begin position="294"/>
        <end position="303"/>
    </location>
</feature>
<dbReference type="Gene3D" id="1.20.5.370">
    <property type="match status" value="1"/>
</dbReference>
<keyword evidence="3" id="KW-1185">Reference proteome</keyword>
<dbReference type="PANTHER" id="PTHR42067">
    <property type="entry name" value="YALI0C15378P"/>
    <property type="match status" value="1"/>
</dbReference>
<dbReference type="InterPro" id="IPR014751">
    <property type="entry name" value="XRCC4-like_C"/>
</dbReference>